<gene>
    <name evidence="1" type="ORF">CITCOLO1_LOCUS2403</name>
</gene>
<evidence type="ECO:0000313" key="2">
    <source>
        <dbReference type="Proteomes" id="UP001642487"/>
    </source>
</evidence>
<dbReference type="EMBL" id="OZ021744">
    <property type="protein sequence ID" value="CAK9310767.1"/>
    <property type="molecule type" value="Genomic_DNA"/>
</dbReference>
<dbReference type="Proteomes" id="UP001642487">
    <property type="component" value="Chromosome 10"/>
</dbReference>
<proteinExistence type="predicted"/>
<evidence type="ECO:0000313" key="1">
    <source>
        <dbReference type="EMBL" id="CAK9310767.1"/>
    </source>
</evidence>
<protein>
    <submittedName>
        <fullName evidence="1">Uncharacterized protein</fullName>
    </submittedName>
</protein>
<keyword evidence="2" id="KW-1185">Reference proteome</keyword>
<reference evidence="1 2" key="1">
    <citation type="submission" date="2024-03" db="EMBL/GenBank/DDBJ databases">
        <authorList>
            <person name="Gkanogiannis A."/>
            <person name="Becerra Lopez-Lavalle L."/>
        </authorList>
    </citation>
    <scope>NUCLEOTIDE SEQUENCE [LARGE SCALE GENOMIC DNA]</scope>
</reference>
<name>A0ABP0XSR6_9ROSI</name>
<accession>A0ABP0XSR6</accession>
<sequence length="89" mass="10369">MANMDDYGRDWRFVFEPTAWVLLSPIRRRFQSNHVKARCIHEASVLTQLVIAFYCRRYRSHSFPPTEEGAECKGRAAGITILGFLFVLF</sequence>
<organism evidence="1 2">
    <name type="scientific">Citrullus colocynthis</name>
    <name type="common">colocynth</name>
    <dbReference type="NCBI Taxonomy" id="252529"/>
    <lineage>
        <taxon>Eukaryota</taxon>
        <taxon>Viridiplantae</taxon>
        <taxon>Streptophyta</taxon>
        <taxon>Embryophyta</taxon>
        <taxon>Tracheophyta</taxon>
        <taxon>Spermatophyta</taxon>
        <taxon>Magnoliopsida</taxon>
        <taxon>eudicotyledons</taxon>
        <taxon>Gunneridae</taxon>
        <taxon>Pentapetalae</taxon>
        <taxon>rosids</taxon>
        <taxon>fabids</taxon>
        <taxon>Cucurbitales</taxon>
        <taxon>Cucurbitaceae</taxon>
        <taxon>Benincaseae</taxon>
        <taxon>Citrullus</taxon>
    </lineage>
</organism>